<dbReference type="AlphaFoldDB" id="I3C2K1"/>
<dbReference type="OrthoDB" id="9763354at2"/>
<feature type="repeat" description="TPR" evidence="1">
    <location>
        <begin position="18"/>
        <end position="51"/>
    </location>
</feature>
<keyword evidence="3" id="KW-1185">Reference proteome</keyword>
<protein>
    <recommendedName>
        <fullName evidence="4">Tetratricopeptide repeat protein</fullName>
    </recommendedName>
</protein>
<dbReference type="Gene3D" id="1.25.40.10">
    <property type="entry name" value="Tetratricopeptide repeat domain"/>
    <property type="match status" value="3"/>
</dbReference>
<name>I3C2K1_9FLAO</name>
<proteinExistence type="predicted"/>
<evidence type="ECO:0008006" key="4">
    <source>
        <dbReference type="Google" id="ProtNLM"/>
    </source>
</evidence>
<dbReference type="InterPro" id="IPR011990">
    <property type="entry name" value="TPR-like_helical_dom_sf"/>
</dbReference>
<dbReference type="Proteomes" id="UP000004690">
    <property type="component" value="Unassembled WGS sequence"/>
</dbReference>
<organism evidence="2 3">
    <name type="scientific">Galbibacter orientalis DSM 19592</name>
    <dbReference type="NCBI Taxonomy" id="926559"/>
    <lineage>
        <taxon>Bacteria</taxon>
        <taxon>Pseudomonadati</taxon>
        <taxon>Bacteroidota</taxon>
        <taxon>Flavobacteriia</taxon>
        <taxon>Flavobacteriales</taxon>
        <taxon>Flavobacteriaceae</taxon>
        <taxon>Galbibacter</taxon>
    </lineage>
</organism>
<dbReference type="SUPFAM" id="SSF48452">
    <property type="entry name" value="TPR-like"/>
    <property type="match status" value="2"/>
</dbReference>
<keyword evidence="1" id="KW-0802">TPR repeat</keyword>
<sequence>MRFLFVLFFFLIGILGLSAQNEAIAQQYFEKGDFEKAIVYYQKLYDKNPNNRNYFMALVTSFQQANQLENAEKILLKKLEDKNIYPVLFVETGYNYQLMHQEKKADVYFDKAVESLDENPNFSFAVGGAFKKRSLLDYAIKTYKKGMTLNPKLNFNYDLAYIYGEKGDIENMYEMYLDLMLERENLIGNIKRNLGAFISDDAKDENNILFKKILLQRSQTNPNLLWNELLSWLFIQQQDYKSAFAQEKAIYKRSVEPSLNGLIDLTQIALENNAIEISQSILEFIISQTQDQQLLIFAKLKLIAISLKNTKEKEYDTIEQEFKTLLDTYDISPQTLEVQLEYAKFLAFNYNRSDEAIVVLKNALKLPVNKFAEAQIKMTTADVFVYDEKFNQALIYYSQVQKELKNDVLGQQARFKVAQTSFYKGDFEWAETQLKVLKSSTSQLIANDALELKLLISDNKLKDSIQTALKLYAKADLLAYQNNDEKAIALLEIILKEHKGEPIEDEALLKQAELFEKHEEYEKAAYNYQKIIEFYPTDILMDDALYKLASIYKDKLSKPEEAKKLLERIIFEHQDSIYFIEARKEYRLLRGDTVNPS</sequence>
<dbReference type="PANTHER" id="PTHR12558:SF13">
    <property type="entry name" value="CELL DIVISION CYCLE PROTEIN 27 HOMOLOG"/>
    <property type="match status" value="1"/>
</dbReference>
<dbReference type="HOGENOM" id="CLU_031878_0_0_10"/>
<dbReference type="eggNOG" id="COG0457">
    <property type="taxonomic scope" value="Bacteria"/>
</dbReference>
<dbReference type="Pfam" id="PF13432">
    <property type="entry name" value="TPR_16"/>
    <property type="match status" value="1"/>
</dbReference>
<feature type="repeat" description="TPR" evidence="1">
    <location>
        <begin position="505"/>
        <end position="538"/>
    </location>
</feature>
<dbReference type="PROSITE" id="PS50005">
    <property type="entry name" value="TPR"/>
    <property type="match status" value="2"/>
</dbReference>
<accession>I3C2K1</accession>
<evidence type="ECO:0000256" key="1">
    <source>
        <dbReference type="PROSITE-ProRule" id="PRU00339"/>
    </source>
</evidence>
<dbReference type="SMART" id="SM00028">
    <property type="entry name" value="TPR"/>
    <property type="match status" value="6"/>
</dbReference>
<dbReference type="InterPro" id="IPR019734">
    <property type="entry name" value="TPR_rpt"/>
</dbReference>
<dbReference type="RefSeq" id="WP_008610901.1">
    <property type="nucleotide sequence ID" value="NZ_JH651379.1"/>
</dbReference>
<reference evidence="2 3" key="1">
    <citation type="submission" date="2012-02" db="EMBL/GenBank/DDBJ databases">
        <title>Improved High-Quality Draft genome of Joostella marina DSM 19592.</title>
        <authorList>
            <consortium name="US DOE Joint Genome Institute (JGI-PGF)"/>
            <person name="Lucas S."/>
            <person name="Copeland A."/>
            <person name="Lapidus A."/>
            <person name="Bruce D."/>
            <person name="Goodwin L."/>
            <person name="Pitluck S."/>
            <person name="Peters L."/>
            <person name="Chertkov O."/>
            <person name="Ovchinnikova G."/>
            <person name="Kyrpides N."/>
            <person name="Mavromatis K."/>
            <person name="Detter J.C."/>
            <person name="Han C."/>
            <person name="Land M."/>
            <person name="Hauser L."/>
            <person name="Markowitz V."/>
            <person name="Cheng J.-F."/>
            <person name="Hugenholtz P."/>
            <person name="Woyke T."/>
            <person name="Wu D."/>
            <person name="Tindall B."/>
            <person name="Brambilla E."/>
            <person name="Klenk H.-P."/>
            <person name="Eisen J.A."/>
        </authorList>
    </citation>
    <scope>NUCLEOTIDE SEQUENCE [LARGE SCALE GENOMIC DNA]</scope>
    <source>
        <strain evidence="2 3">DSM 19592</strain>
    </source>
</reference>
<dbReference type="STRING" id="926559.JoomaDRAFT_0813"/>
<dbReference type="EMBL" id="JH651379">
    <property type="protein sequence ID" value="EIJ37844.1"/>
    <property type="molecule type" value="Genomic_DNA"/>
</dbReference>
<dbReference type="Pfam" id="PF13174">
    <property type="entry name" value="TPR_6"/>
    <property type="match status" value="2"/>
</dbReference>
<evidence type="ECO:0000313" key="3">
    <source>
        <dbReference type="Proteomes" id="UP000004690"/>
    </source>
</evidence>
<dbReference type="PANTHER" id="PTHR12558">
    <property type="entry name" value="CELL DIVISION CYCLE 16,23,27"/>
    <property type="match status" value="1"/>
</dbReference>
<evidence type="ECO:0000313" key="2">
    <source>
        <dbReference type="EMBL" id="EIJ37844.1"/>
    </source>
</evidence>
<gene>
    <name evidence="2" type="ORF">JoomaDRAFT_0813</name>
</gene>